<feature type="transmembrane region" description="Helical" evidence="1">
    <location>
        <begin position="21"/>
        <end position="40"/>
    </location>
</feature>
<keyword evidence="1" id="KW-0812">Transmembrane</keyword>
<sequence>MNLIKMGEYVKNFVLDSGRELIQILFLIICVIIPKVINLAESIENSLVNETLTIENAKYYYLMISGNWAIGCFIALYVLFYFIRKSNKEKIFNRGNVYHDKPYWWYWLCSKILGYKKCNLILVPIYIQYKLILRDTFEEYPFEKDAFPQRESEVKVERKFNEENVSPKEINLIIQDTYPINDGQIPLKLKTNNTIIIKRIFSRFGERVYSSKFVDCIVEEIRKLDNDITLNIFSTTNPKNTYEIVKKAIALAGRGNVKHVNVFQQSSDVKRVFVAKPHKVM</sequence>
<keyword evidence="1" id="KW-0472">Membrane</keyword>
<gene>
    <name evidence="3" type="ORF">DBY38_00010</name>
</gene>
<dbReference type="Proteomes" id="UP000246114">
    <property type="component" value="Unassembled WGS sequence"/>
</dbReference>
<evidence type="ECO:0000313" key="4">
    <source>
        <dbReference type="Proteomes" id="UP000246114"/>
    </source>
</evidence>
<organism evidence="3 4">
    <name type="scientific">Clostridium cadaveris</name>
    <dbReference type="NCBI Taxonomy" id="1529"/>
    <lineage>
        <taxon>Bacteria</taxon>
        <taxon>Bacillati</taxon>
        <taxon>Bacillota</taxon>
        <taxon>Clostridia</taxon>
        <taxon>Eubacteriales</taxon>
        <taxon>Clostridiaceae</taxon>
        <taxon>Clostridium</taxon>
    </lineage>
</organism>
<reference evidence="3 4" key="1">
    <citation type="submission" date="2018-03" db="EMBL/GenBank/DDBJ databases">
        <title>The uncultured portion of the human microbiome is neutrally assembled.</title>
        <authorList>
            <person name="Jeraldo P."/>
            <person name="Boardman L."/>
            <person name="White B.A."/>
            <person name="Nelson H."/>
            <person name="Goldenfeld N."/>
            <person name="Chia N."/>
        </authorList>
    </citation>
    <scope>NUCLEOTIDE SEQUENCE [LARGE SCALE GENOMIC DNA]</scope>
    <source>
        <strain evidence="3">CIM:MAG 903</strain>
    </source>
</reference>
<comment type="caution">
    <text evidence="3">The sequence shown here is derived from an EMBL/GenBank/DDBJ whole genome shotgun (WGS) entry which is preliminary data.</text>
</comment>
<dbReference type="AlphaFoldDB" id="A0A316MC92"/>
<proteinExistence type="predicted"/>
<accession>A0A316MC92</accession>
<evidence type="ECO:0000256" key="1">
    <source>
        <dbReference type="SAM" id="Phobius"/>
    </source>
</evidence>
<evidence type="ECO:0000259" key="2">
    <source>
        <dbReference type="Pfam" id="PF18179"/>
    </source>
</evidence>
<protein>
    <recommendedName>
        <fullName evidence="2">SMODS/Ubiquitin system-associated 2TM effector domain-containing protein</fullName>
    </recommendedName>
</protein>
<evidence type="ECO:0000313" key="3">
    <source>
        <dbReference type="EMBL" id="PWL55924.1"/>
    </source>
</evidence>
<keyword evidence="1" id="KW-1133">Transmembrane helix</keyword>
<dbReference type="EMBL" id="QAMZ01000001">
    <property type="protein sequence ID" value="PWL55924.1"/>
    <property type="molecule type" value="Genomic_DNA"/>
</dbReference>
<name>A0A316MC92_9CLOT</name>
<feature type="domain" description="SMODS/Ubiquitin system-associated 2TM effector" evidence="2">
    <location>
        <begin position="9"/>
        <end position="281"/>
    </location>
</feature>
<dbReference type="InterPro" id="IPR041502">
    <property type="entry name" value="SUa-2TM"/>
</dbReference>
<feature type="transmembrane region" description="Helical" evidence="1">
    <location>
        <begin position="60"/>
        <end position="83"/>
    </location>
</feature>
<dbReference type="Pfam" id="PF18179">
    <property type="entry name" value="SUa-2TM"/>
    <property type="match status" value="1"/>
</dbReference>